<dbReference type="GeneID" id="9616249"/>
<dbReference type="Proteomes" id="UP000001058">
    <property type="component" value="Unassembled WGS sequence"/>
</dbReference>
<dbReference type="RefSeq" id="XP_002955333.1">
    <property type="nucleotide sequence ID" value="XM_002955287.1"/>
</dbReference>
<feature type="region of interest" description="Disordered" evidence="2">
    <location>
        <begin position="2134"/>
        <end position="2160"/>
    </location>
</feature>
<feature type="region of interest" description="Disordered" evidence="2">
    <location>
        <begin position="2579"/>
        <end position="2624"/>
    </location>
</feature>
<feature type="region of interest" description="Disordered" evidence="2">
    <location>
        <begin position="2778"/>
        <end position="2802"/>
    </location>
</feature>
<feature type="region of interest" description="Disordered" evidence="2">
    <location>
        <begin position="994"/>
        <end position="1027"/>
    </location>
</feature>
<dbReference type="SUPFAM" id="SSF81606">
    <property type="entry name" value="PP2C-like"/>
    <property type="match status" value="1"/>
</dbReference>
<evidence type="ECO:0000313" key="4">
    <source>
        <dbReference type="EMBL" id="EFJ43633.1"/>
    </source>
</evidence>
<evidence type="ECO:0000313" key="5">
    <source>
        <dbReference type="Proteomes" id="UP000001058"/>
    </source>
</evidence>
<feature type="region of interest" description="Disordered" evidence="2">
    <location>
        <begin position="115"/>
        <end position="141"/>
    </location>
</feature>
<feature type="region of interest" description="Disordered" evidence="2">
    <location>
        <begin position="2376"/>
        <end position="2543"/>
    </location>
</feature>
<gene>
    <name evidence="4" type="ORF">VOLCADRAFT_96188</name>
</gene>
<feature type="coiled-coil region" evidence="1">
    <location>
        <begin position="1655"/>
        <end position="1779"/>
    </location>
</feature>
<feature type="region of interest" description="Disordered" evidence="2">
    <location>
        <begin position="637"/>
        <end position="665"/>
    </location>
</feature>
<dbReference type="InterPro" id="IPR001932">
    <property type="entry name" value="PPM-type_phosphatase-like_dom"/>
</dbReference>
<evidence type="ECO:0000259" key="3">
    <source>
        <dbReference type="PROSITE" id="PS51746"/>
    </source>
</evidence>
<feature type="compositionally biased region" description="Low complexity" evidence="2">
    <location>
        <begin position="2260"/>
        <end position="2273"/>
    </location>
</feature>
<dbReference type="InParanoid" id="D8U9G1"/>
<dbReference type="PANTHER" id="PTHR12320:SF60">
    <property type="entry name" value="PROTEIN PHOSPHATASE 2C 26-RELATED"/>
    <property type="match status" value="1"/>
</dbReference>
<reference evidence="4 5" key="1">
    <citation type="journal article" date="2010" name="Science">
        <title>Genomic analysis of organismal complexity in the multicellular green alga Volvox carteri.</title>
        <authorList>
            <person name="Prochnik S.E."/>
            <person name="Umen J."/>
            <person name="Nedelcu A.M."/>
            <person name="Hallmann A."/>
            <person name="Miller S.M."/>
            <person name="Nishii I."/>
            <person name="Ferris P."/>
            <person name="Kuo A."/>
            <person name="Mitros T."/>
            <person name="Fritz-Laylin L.K."/>
            <person name="Hellsten U."/>
            <person name="Chapman J."/>
            <person name="Simakov O."/>
            <person name="Rensing S.A."/>
            <person name="Terry A."/>
            <person name="Pangilinan J."/>
            <person name="Kapitonov V."/>
            <person name="Jurka J."/>
            <person name="Salamov A."/>
            <person name="Shapiro H."/>
            <person name="Schmutz J."/>
            <person name="Grimwood J."/>
            <person name="Lindquist E."/>
            <person name="Lucas S."/>
            <person name="Grigoriev I.V."/>
            <person name="Schmitt R."/>
            <person name="Kirk D."/>
            <person name="Rokhsar D.S."/>
        </authorList>
    </citation>
    <scope>NUCLEOTIDE SEQUENCE [LARGE SCALE GENOMIC DNA]</scope>
    <source>
        <strain evidence="5">f. Nagariensis / Eve</strain>
    </source>
</reference>
<dbReference type="SMART" id="SM00332">
    <property type="entry name" value="PP2Cc"/>
    <property type="match status" value="1"/>
</dbReference>
<dbReference type="eggNOG" id="KOG1379">
    <property type="taxonomic scope" value="Eukaryota"/>
</dbReference>
<dbReference type="SMART" id="SM00331">
    <property type="entry name" value="PP2C_SIG"/>
    <property type="match status" value="1"/>
</dbReference>
<feature type="compositionally biased region" description="Low complexity" evidence="2">
    <location>
        <begin position="2461"/>
        <end position="2505"/>
    </location>
</feature>
<dbReference type="Gene3D" id="3.60.40.10">
    <property type="entry name" value="PPM-type phosphatase domain"/>
    <property type="match status" value="1"/>
</dbReference>
<protein>
    <recommendedName>
        <fullName evidence="3">PPM-type phosphatase domain-containing protein</fullName>
    </recommendedName>
</protein>
<keyword evidence="1" id="KW-0175">Coiled coil</keyword>
<dbReference type="InterPro" id="IPR039123">
    <property type="entry name" value="PPTC7"/>
</dbReference>
<feature type="compositionally biased region" description="Pro residues" evidence="2">
    <location>
        <begin position="2434"/>
        <end position="2444"/>
    </location>
</feature>
<feature type="region of interest" description="Disordered" evidence="2">
    <location>
        <begin position="2952"/>
        <end position="2992"/>
    </location>
</feature>
<feature type="compositionally biased region" description="Low complexity" evidence="2">
    <location>
        <begin position="2593"/>
        <end position="2604"/>
    </location>
</feature>
<dbReference type="PROSITE" id="PS51746">
    <property type="entry name" value="PPM_2"/>
    <property type="match status" value="1"/>
</dbReference>
<feature type="compositionally biased region" description="Low complexity" evidence="2">
    <location>
        <begin position="2787"/>
        <end position="2800"/>
    </location>
</feature>
<feature type="region of interest" description="Disordered" evidence="2">
    <location>
        <begin position="725"/>
        <end position="744"/>
    </location>
</feature>
<feature type="coiled-coil region" evidence="1">
    <location>
        <begin position="1351"/>
        <end position="1515"/>
    </location>
</feature>
<accession>D8U9G1</accession>
<feature type="coiled-coil region" evidence="1">
    <location>
        <begin position="1565"/>
        <end position="1617"/>
    </location>
</feature>
<dbReference type="GO" id="GO:0004722">
    <property type="term" value="F:protein serine/threonine phosphatase activity"/>
    <property type="evidence" value="ECO:0007669"/>
    <property type="project" value="TreeGrafter"/>
</dbReference>
<feature type="compositionally biased region" description="Low complexity" evidence="2">
    <location>
        <begin position="2527"/>
        <end position="2541"/>
    </location>
</feature>
<feature type="region of interest" description="Disordered" evidence="2">
    <location>
        <begin position="2294"/>
        <end position="2358"/>
    </location>
</feature>
<feature type="region of interest" description="Disordered" evidence="2">
    <location>
        <begin position="2240"/>
        <end position="2281"/>
    </location>
</feature>
<keyword evidence="5" id="KW-1185">Reference proteome</keyword>
<feature type="compositionally biased region" description="Low complexity" evidence="2">
    <location>
        <begin position="2396"/>
        <end position="2418"/>
    </location>
</feature>
<dbReference type="InterPro" id="IPR036457">
    <property type="entry name" value="PPM-type-like_dom_sf"/>
</dbReference>
<evidence type="ECO:0000256" key="2">
    <source>
        <dbReference type="SAM" id="MobiDB-lite"/>
    </source>
</evidence>
<proteinExistence type="predicted"/>
<organism evidence="5">
    <name type="scientific">Volvox carteri f. nagariensis</name>
    <dbReference type="NCBI Taxonomy" id="3068"/>
    <lineage>
        <taxon>Eukaryota</taxon>
        <taxon>Viridiplantae</taxon>
        <taxon>Chlorophyta</taxon>
        <taxon>core chlorophytes</taxon>
        <taxon>Chlorophyceae</taxon>
        <taxon>CS clade</taxon>
        <taxon>Chlamydomonadales</taxon>
        <taxon>Volvocaceae</taxon>
        <taxon>Volvox</taxon>
    </lineage>
</organism>
<name>D8U9G1_VOLCA</name>
<dbReference type="OrthoDB" id="60843at2759"/>
<dbReference type="PANTHER" id="PTHR12320">
    <property type="entry name" value="PROTEIN PHOSPHATASE 2C"/>
    <property type="match status" value="1"/>
</dbReference>
<feature type="compositionally biased region" description="Gly residues" evidence="2">
    <location>
        <begin position="651"/>
        <end position="661"/>
    </location>
</feature>
<evidence type="ECO:0000256" key="1">
    <source>
        <dbReference type="SAM" id="Coils"/>
    </source>
</evidence>
<sequence length="2992" mass="312793">MSLSAASSRALMRSMLKSCRDRRDNLVDAILQLSYKPPPGELEVNPTLHNLPERDCANQHSTQQSAFAILVTELLRLTDDDDDDYDDQNGEIRPCRGGHASIGIGHVADAAADDNNGGFCGKEDDDNEAEPVGGGKANDSNPAGGPSFVIANLAQLVSEELEAAVASRLPEVLELLAQAVSERLYPLDSGLACSWALQKVWRGGPMFPAGAAFRCTPHLVAVLGLPLMVRTVEEQLLKLLSCADQRLGSDGSWVELAHDSRGSAGSAGMGAVAPGEGLFPVSAMLAAVAALGVEGEEEVWDMLGRVVVMALNGAGGPTEDQCGVTGGVERAQMVQQQQRILAGSRRAVAALAVAEGVVLAISASGSQALVAAATAPPTADPATAAACGRLEDLLRPLLFPDAANPAAQRRFDGAVRAVEMHVKRATSYQALCAYEHVLRTTTATAAAAASGGPAGGKSSTAQLQHHQHQEHQRQLVLGLVRSRMQHIAHGLAGYAGGSGGPGAALGGLKGLAAPVGDPAFAKECLKNFALQGNDHLSKMSGLYRTKWIKDVKPVLLRLTLDEAAARKRYRYLKARPVAGAPAGVYTSRGGDGFFGDTLHMDRTRERDACECFRLITASELEAWEKLHEQFGMELEEPRAAAAPTRGHERSGGGSGDGGGEGTETVLRSPFEGLLRRLASVGPSLNSATLDAVMGALAAALAEELSPQPQPLLHPQSIAAAIADVGSSPSMEQQQQQQQQREERQKEKVAALEVAAHVAELVLEAFVAAEELELAAAAPPVDAVEMGPAATVAASRPALRRRQSHLAWQRRLLDVVVHWPELHVALGRRLLQLATDPALCSSLDEAQVLGLAAVLAAMSCVTVNQDATAAAAAVTSAAAAGGQHRWPIPAALYTWQLPRGLVGGRARQKMEGQGRRRQPQAVAAAAAVLTDDLETEGVQSVGGPALAQAVLGSLPLGPSAQQLRFTATFLGSYLRQCSLLGSWVLYNTDDNIQTGGGNDGDDDGGGRNGRVDISARCGTASRPPAAGSTAWPAPYPVWVSPPVDVGERRRRQQPPAAGCVPAVALRCLVWIQKYDEVFVENDGGDGGEERSGTRVDDDRSCWADVRRVCGAFSSSGLGKAMLEALAASCSGSGTSKSNSSSGRGKRIGLMQGCAAPSGGAEAMWDEVAMLRLTVRALEQGLQLPSKLMEEEATLLLRHMAPMASRRRPRTESVCGSPAVALRLEDDEGGQEGVGYGLVQGRTVQTIPTAPAPSVQPAGSGLLPALAGGLLALTGVATLLGGVWKAKTATASGVPAAADTESNGRATAAEGAVSLAQGDAPVQAVRDTTVPGVAQHVPATQQGGQRPADGLAMANESEEVSELLRQQRQLELEQERARKVTSALQEELQNRERELLEAQREGSAQVAGARVELKESRRKAELLEAMVGALRERLRREEDRNAALEEEIELGREEMARFAGQRQELQERIEALRLELADTQAKLLVAQALAADLDVRVAQLRAQNTELELRVGELEAQLQSRTAAVAVAAASAEEKLRLMQAATDEDRLYIAKLQGKLAERESQLAVLREGESELQEVLEQSKAAAAQMAELLRQRDAELQRLQEALLEAEKRRLDQEKALNTQIAALESEREPELQRLQAAVKEAEARRLEEAGGMKKQLDNLRRLHEHQVQQLRDASEAAEQSAQAEIAALKEKLSGLQSERDKEVTLLNSQLQESARHAERLQDMAKAQAAAHEEEVQALRKQVEDAKLRAEQASARRVSEVSELRSALEQQLGSARQEALDARFQLAAVKEQLDGVLSDEWMALLEDELRQSILPGTDNTQPALKPSAVQGSPETVQLESLALELSELQSGAVARLGAAMVVRAQQLEAAAARCRKALQAREVVGDQQGIQRLTQQLSSLTSELAALYRSVMVPEARNRERAVRQELQAREMELRGVVEQQIRLQDCQEQEQRESMRLKEKAIAAASGPTQQQLRKVVQSRVKELLTERERQVQQQAAAREQQLQAQLRAAKAGSDVQQRELKAVQEAVEKQARLIEESWKVQLEASSRALKEAAADKQRLAAEVSRSSEQVRQQLAELETLRRELLAARSAVAALRRAAEDSRASAAQQSVGAAAEVQRLAAQVQQLQDALKERERQYATSSQGAVPPPQKVGGHGTRSVRPATPLTMPSGAAAVVTSLSAAVQPPSLLPARRPARLFLSFKMPPRPPGPQRCKGLQPLPLLCSQDERQPRKAVIVVPADPPTASSPAQAANHPPDSLSPSNPAPAVSSVVRGAQDAGPAQQLANLATEAAAPGHAISGQQSDAPLAENGSVGELGGVAEGRQRQLSSPGTGLGSSGGAAVNEPWSGGQPNVSVVQEGSNVIGDTVATVVAVAAAQATTPPPKSSETGPPLRRSISSNVPPSASSSPPLVASGGVSINPMIGPASSGRPSGPATPSPSPVKPLTPLKVPTPADFGDFLRTSPAAPASASSSAAGAAEAARRAAAASAAGTPPTPKATGYGTPPITEWGRPKSAPEAADDANTSPSARTAAGSAGVSGASNITSSTTPFFSEAELGAEIAAIAQSLVQRTIGGGARSASSALSSLAPPPSPAAAAKAPTRGSAVTRRGGGGQPSAPSLTGPGAAAGVSAAGGINAGVAGTSSGTAAGVARRVQLSVAAYGVPHVAKADKGSEDAYFMATPSGGVVSSAAPGGRPNTTSRSPLAVAISALGVADGVGGWAEANVDPGQYSREIMDAAARAAEESGPGADPRQLLARAQDEVRTIGSCTACVAVLSNKAPQDKGPATSPSASSSGGSSCNSSGGGGEQVLSIANLGDSGCRVVRRGSLVLATSAQEHQFNMPYQMAHPDNLPDTDTAEDAQMYQLALEPGDVVILATDGLFDNMWDEELVSLAAAAAAAVPPGLAGPAASAAAQSAAQQLATSLVIGTGVYIRARFVCFKLRLRQGLQSSKPLWLSEPQSDDVSDDRPPAHLAADSAVQFGGAPRPPAHAHQT</sequence>
<dbReference type="EMBL" id="GL378371">
    <property type="protein sequence ID" value="EFJ43633.1"/>
    <property type="molecule type" value="Genomic_DNA"/>
</dbReference>
<dbReference type="KEGG" id="vcn:VOLCADRAFT_96188"/>
<feature type="domain" description="PPM-type phosphatase" evidence="3">
    <location>
        <begin position="2659"/>
        <end position="2992"/>
    </location>
</feature>